<feature type="region of interest" description="Disordered" evidence="1">
    <location>
        <begin position="1"/>
        <end position="22"/>
    </location>
</feature>
<sequence length="52" mass="5940">MNGKRQGVSKSPPAPPRSRIPEPGSYFLLSFFAVRSYVYFDRCVYSQQAKPQ</sequence>
<dbReference type="EMBL" id="KN838733">
    <property type="protein sequence ID" value="KIJ96099.1"/>
    <property type="molecule type" value="Genomic_DNA"/>
</dbReference>
<accession>A0A0C9WKA4</accession>
<protein>
    <submittedName>
        <fullName evidence="2">Uncharacterized protein</fullName>
    </submittedName>
</protein>
<reference evidence="2 3" key="1">
    <citation type="submission" date="2014-04" db="EMBL/GenBank/DDBJ databases">
        <authorList>
            <consortium name="DOE Joint Genome Institute"/>
            <person name="Kuo A."/>
            <person name="Kohler A."/>
            <person name="Nagy L.G."/>
            <person name="Floudas D."/>
            <person name="Copeland A."/>
            <person name="Barry K.W."/>
            <person name="Cichocki N."/>
            <person name="Veneault-Fourrey C."/>
            <person name="LaButti K."/>
            <person name="Lindquist E.A."/>
            <person name="Lipzen A."/>
            <person name="Lundell T."/>
            <person name="Morin E."/>
            <person name="Murat C."/>
            <person name="Sun H."/>
            <person name="Tunlid A."/>
            <person name="Henrissat B."/>
            <person name="Grigoriev I.V."/>
            <person name="Hibbett D.S."/>
            <person name="Martin F."/>
            <person name="Nordberg H.P."/>
            <person name="Cantor M.N."/>
            <person name="Hua S.X."/>
        </authorList>
    </citation>
    <scope>NUCLEOTIDE SEQUENCE [LARGE SCALE GENOMIC DNA]</scope>
    <source>
        <strain evidence="2 3">LaAM-08-1</strain>
    </source>
</reference>
<dbReference type="HOGENOM" id="CLU_3087575_0_0_1"/>
<evidence type="ECO:0000256" key="1">
    <source>
        <dbReference type="SAM" id="MobiDB-lite"/>
    </source>
</evidence>
<keyword evidence="3" id="KW-1185">Reference proteome</keyword>
<reference evidence="3" key="2">
    <citation type="submission" date="2015-01" db="EMBL/GenBank/DDBJ databases">
        <title>Evolutionary Origins and Diversification of the Mycorrhizal Mutualists.</title>
        <authorList>
            <consortium name="DOE Joint Genome Institute"/>
            <consortium name="Mycorrhizal Genomics Consortium"/>
            <person name="Kohler A."/>
            <person name="Kuo A."/>
            <person name="Nagy L.G."/>
            <person name="Floudas D."/>
            <person name="Copeland A."/>
            <person name="Barry K.W."/>
            <person name="Cichocki N."/>
            <person name="Veneault-Fourrey C."/>
            <person name="LaButti K."/>
            <person name="Lindquist E.A."/>
            <person name="Lipzen A."/>
            <person name="Lundell T."/>
            <person name="Morin E."/>
            <person name="Murat C."/>
            <person name="Riley R."/>
            <person name="Ohm R."/>
            <person name="Sun H."/>
            <person name="Tunlid A."/>
            <person name="Henrissat B."/>
            <person name="Grigoriev I.V."/>
            <person name="Hibbett D.S."/>
            <person name="Martin F."/>
        </authorList>
    </citation>
    <scope>NUCLEOTIDE SEQUENCE [LARGE SCALE GENOMIC DNA]</scope>
    <source>
        <strain evidence="3">LaAM-08-1</strain>
    </source>
</reference>
<dbReference type="AlphaFoldDB" id="A0A0C9WKA4"/>
<evidence type="ECO:0000313" key="3">
    <source>
        <dbReference type="Proteomes" id="UP000054477"/>
    </source>
</evidence>
<evidence type="ECO:0000313" key="2">
    <source>
        <dbReference type="EMBL" id="KIJ96099.1"/>
    </source>
</evidence>
<dbReference type="Proteomes" id="UP000054477">
    <property type="component" value="Unassembled WGS sequence"/>
</dbReference>
<proteinExistence type="predicted"/>
<gene>
    <name evidence="2" type="ORF">K443DRAFT_682570</name>
</gene>
<organism evidence="2 3">
    <name type="scientific">Laccaria amethystina LaAM-08-1</name>
    <dbReference type="NCBI Taxonomy" id="1095629"/>
    <lineage>
        <taxon>Eukaryota</taxon>
        <taxon>Fungi</taxon>
        <taxon>Dikarya</taxon>
        <taxon>Basidiomycota</taxon>
        <taxon>Agaricomycotina</taxon>
        <taxon>Agaricomycetes</taxon>
        <taxon>Agaricomycetidae</taxon>
        <taxon>Agaricales</taxon>
        <taxon>Agaricineae</taxon>
        <taxon>Hydnangiaceae</taxon>
        <taxon>Laccaria</taxon>
    </lineage>
</organism>
<name>A0A0C9WKA4_9AGAR</name>